<evidence type="ECO:0000313" key="1">
    <source>
        <dbReference type="EMBL" id="CAI9967170.1"/>
    </source>
</evidence>
<dbReference type="Proteomes" id="UP001642409">
    <property type="component" value="Unassembled WGS sequence"/>
</dbReference>
<dbReference type="EMBL" id="CATOUU010001015">
    <property type="protein sequence ID" value="CAI9967170.1"/>
    <property type="molecule type" value="Genomic_DNA"/>
</dbReference>
<dbReference type="EMBL" id="CAXDID020000583">
    <property type="protein sequence ID" value="CAL6104480.1"/>
    <property type="molecule type" value="Genomic_DNA"/>
</dbReference>
<reference evidence="1" key="1">
    <citation type="submission" date="2023-06" db="EMBL/GenBank/DDBJ databases">
        <authorList>
            <person name="Kurt Z."/>
        </authorList>
    </citation>
    <scope>NUCLEOTIDE SEQUENCE</scope>
</reference>
<reference evidence="2 3" key="2">
    <citation type="submission" date="2024-07" db="EMBL/GenBank/DDBJ databases">
        <authorList>
            <person name="Akdeniz Z."/>
        </authorList>
    </citation>
    <scope>NUCLEOTIDE SEQUENCE [LARGE SCALE GENOMIC DNA]</scope>
</reference>
<accession>A0AA86QYW3</accession>
<sequence>MQLIPQQVVTLEVEQDLNGRVAIDKSPFNLYQGAFVNFVKLKDEQPEIDYKQIEDNITFEELVATEFQFPTAMGCDGYLAIQGFKDDQSITEELIKECHKNVGELQLNDINQNTQCRFGQNMLIILVKQQNILKDIYDFEEIQFSELLAQKFMLTSLQLAINQLVQNIFTQYKDEIEKCRKNILSDRQNLNLKRLQIKNEYISFNDYIYPLNSFEEIFDNDQQYLRPKFNGDIKFKAICNLMNRVKDETDKYNFYVNIESEQYRIMSALPHSSYPVYKIITQNKVYAIMLLKKGIIFLKMQNVWRQCLEEAEVLLNMAAKLIEIQDVVLHQIIQLYLFFIQQLRLQRANQNTFMKLAKGSRILTCAGLGNIANDILKYIQNQIIENNNEINEIMDLNKANIPKQTGRQE</sequence>
<evidence type="ECO:0000313" key="3">
    <source>
        <dbReference type="Proteomes" id="UP001642409"/>
    </source>
</evidence>
<proteinExistence type="predicted"/>
<evidence type="ECO:0000313" key="2">
    <source>
        <dbReference type="EMBL" id="CAL6104480.1"/>
    </source>
</evidence>
<name>A0AA86QYW3_9EUKA</name>
<comment type="caution">
    <text evidence="1">The sequence shown here is derived from an EMBL/GenBank/DDBJ whole genome shotgun (WGS) entry which is preliminary data.</text>
</comment>
<organism evidence="1">
    <name type="scientific">Hexamita inflata</name>
    <dbReference type="NCBI Taxonomy" id="28002"/>
    <lineage>
        <taxon>Eukaryota</taxon>
        <taxon>Metamonada</taxon>
        <taxon>Diplomonadida</taxon>
        <taxon>Hexamitidae</taxon>
        <taxon>Hexamitinae</taxon>
        <taxon>Hexamita</taxon>
    </lineage>
</organism>
<gene>
    <name evidence="1" type="ORF">HINF_LOCUS54815</name>
    <name evidence="2" type="ORF">HINF_LOCUS72803</name>
</gene>
<dbReference type="AlphaFoldDB" id="A0AA86QYW3"/>
<protein>
    <submittedName>
        <fullName evidence="2">Hypothetical_protein</fullName>
    </submittedName>
</protein>
<keyword evidence="3" id="KW-1185">Reference proteome</keyword>